<feature type="transmembrane region" description="Helical" evidence="1">
    <location>
        <begin position="41"/>
        <end position="63"/>
    </location>
</feature>
<organism evidence="2 3">
    <name type="scientific">Metabacillus niabensis</name>
    <dbReference type="NCBI Taxonomy" id="324854"/>
    <lineage>
        <taxon>Bacteria</taxon>
        <taxon>Bacillati</taxon>
        <taxon>Bacillota</taxon>
        <taxon>Bacilli</taxon>
        <taxon>Bacillales</taxon>
        <taxon>Bacillaceae</taxon>
        <taxon>Metabacillus</taxon>
    </lineage>
</organism>
<proteinExistence type="predicted"/>
<dbReference type="EMBL" id="JAUSTZ010000002">
    <property type="protein sequence ID" value="MDQ0225170.1"/>
    <property type="molecule type" value="Genomic_DNA"/>
</dbReference>
<comment type="caution">
    <text evidence="2">The sequence shown here is derived from an EMBL/GenBank/DDBJ whole genome shotgun (WGS) entry which is preliminary data.</text>
</comment>
<keyword evidence="3" id="KW-1185">Reference proteome</keyword>
<keyword evidence="1" id="KW-0472">Membrane</keyword>
<evidence type="ECO:0000256" key="1">
    <source>
        <dbReference type="SAM" id="Phobius"/>
    </source>
</evidence>
<evidence type="ECO:0000313" key="2">
    <source>
        <dbReference type="EMBL" id="MDQ0225170.1"/>
    </source>
</evidence>
<dbReference type="RefSeq" id="WP_174880388.1">
    <property type="nucleotide sequence ID" value="NZ_CADEPK010000168.1"/>
</dbReference>
<gene>
    <name evidence="2" type="ORF">J2S02_001499</name>
</gene>
<dbReference type="Proteomes" id="UP001232245">
    <property type="component" value="Unassembled WGS sequence"/>
</dbReference>
<keyword evidence="1" id="KW-0812">Transmembrane</keyword>
<reference evidence="2 3" key="1">
    <citation type="submission" date="2023-07" db="EMBL/GenBank/DDBJ databases">
        <title>Genomic Encyclopedia of Type Strains, Phase IV (KMG-IV): sequencing the most valuable type-strain genomes for metagenomic binning, comparative biology and taxonomic classification.</title>
        <authorList>
            <person name="Goeker M."/>
        </authorList>
    </citation>
    <scope>NUCLEOTIDE SEQUENCE [LARGE SCALE GENOMIC DNA]</scope>
    <source>
        <strain evidence="2 3">DSM 17723</strain>
    </source>
</reference>
<evidence type="ECO:0000313" key="3">
    <source>
        <dbReference type="Proteomes" id="UP001232245"/>
    </source>
</evidence>
<feature type="transmembrane region" description="Helical" evidence="1">
    <location>
        <begin position="9"/>
        <end position="29"/>
    </location>
</feature>
<keyword evidence="1" id="KW-1133">Transmembrane helix</keyword>
<protein>
    <submittedName>
        <fullName evidence="2">Tellurite resistance protein TehA-like permease</fullName>
    </submittedName>
</protein>
<sequence>MIHMKIEMILIIFVILFLVFVLGTAVWGYRDAMKHRKHPVFSLFIGLMLFSFPVLGLIIYLSLRKYYKNIDVE</sequence>
<accession>A0ABT9Z1K1</accession>
<name>A0ABT9Z1K1_9BACI</name>